<dbReference type="GO" id="GO:0005384">
    <property type="term" value="F:manganese ion transmembrane transporter activity"/>
    <property type="evidence" value="ECO:0007669"/>
    <property type="project" value="UniProtKB-UniRule"/>
</dbReference>
<evidence type="ECO:0000256" key="3">
    <source>
        <dbReference type="ARBA" id="ARBA00022692"/>
    </source>
</evidence>
<evidence type="ECO:0000256" key="2">
    <source>
        <dbReference type="ARBA" id="ARBA00022475"/>
    </source>
</evidence>
<keyword evidence="4 8" id="KW-1133">Transmembrane helix</keyword>
<feature type="transmembrane region" description="Helical" evidence="8">
    <location>
        <begin position="171"/>
        <end position="188"/>
    </location>
</feature>
<sequence length="193" mass="21135">MDFLTIIFIAFGLSMDAFAVSITNGAVLKKVTKGDAFKIGVYFGGFQAFMPLLGWILGVKFQNYITEIDHWIAFLLLGFIGGKMIYETLKENKKGESQCEAYKSQESLSNKTLIILSIATSIDALAVGISFAFLKVSIIQSAILIGLITFIICFIGVLIGRKCGQFLKTKAEFLGGAVLILIGIKIFIEHTIM</sequence>
<organism evidence="9 10">
    <name type="scientific">Clostridium niameyense</name>
    <dbReference type="NCBI Taxonomy" id="1622073"/>
    <lineage>
        <taxon>Bacteria</taxon>
        <taxon>Bacillati</taxon>
        <taxon>Bacillota</taxon>
        <taxon>Clostridia</taxon>
        <taxon>Eubacteriales</taxon>
        <taxon>Clostridiaceae</taxon>
        <taxon>Clostridium</taxon>
    </lineage>
</organism>
<keyword evidence="10" id="KW-1185">Reference proteome</keyword>
<keyword evidence="6 8" id="KW-0472">Membrane</keyword>
<dbReference type="GO" id="GO:0005886">
    <property type="term" value="C:plasma membrane"/>
    <property type="evidence" value="ECO:0007669"/>
    <property type="project" value="UniProtKB-SubCell"/>
</dbReference>
<evidence type="ECO:0000256" key="7">
    <source>
        <dbReference type="ARBA" id="ARBA00023211"/>
    </source>
</evidence>
<feature type="transmembrane region" description="Helical" evidence="8">
    <location>
        <begin position="139"/>
        <end position="159"/>
    </location>
</feature>
<evidence type="ECO:0000256" key="5">
    <source>
        <dbReference type="ARBA" id="ARBA00023065"/>
    </source>
</evidence>
<evidence type="ECO:0000313" key="10">
    <source>
        <dbReference type="Proteomes" id="UP000473885"/>
    </source>
</evidence>
<keyword evidence="1 8" id="KW-0813">Transport</keyword>
<evidence type="ECO:0000256" key="8">
    <source>
        <dbReference type="HAMAP-Rule" id="MF_01521"/>
    </source>
</evidence>
<name>A0A6M0R8K6_9CLOT</name>
<keyword evidence="2 8" id="KW-1003">Cell membrane</keyword>
<dbReference type="HAMAP" id="MF_01521">
    <property type="entry name" value="MntP_pump"/>
    <property type="match status" value="1"/>
</dbReference>
<comment type="function">
    <text evidence="8">Probably functions as a manganese efflux pump.</text>
</comment>
<reference evidence="9 10" key="1">
    <citation type="submission" date="2019-04" db="EMBL/GenBank/DDBJ databases">
        <title>Genome sequencing of Clostridium botulinum Groups I-IV and Clostridium butyricum.</title>
        <authorList>
            <person name="Brunt J."/>
            <person name="Van Vliet A.H.M."/>
            <person name="Stringer S.C."/>
            <person name="Carter A.T."/>
            <person name="Peck M.W."/>
        </authorList>
    </citation>
    <scope>NUCLEOTIDE SEQUENCE [LARGE SCALE GENOMIC DNA]</scope>
    <source>
        <strain evidence="9 10">IFR 18/094</strain>
    </source>
</reference>
<evidence type="ECO:0000256" key="6">
    <source>
        <dbReference type="ARBA" id="ARBA00023136"/>
    </source>
</evidence>
<evidence type="ECO:0000256" key="4">
    <source>
        <dbReference type="ARBA" id="ARBA00022989"/>
    </source>
</evidence>
<proteinExistence type="inferred from homology"/>
<accession>A0A6M0R8K6</accession>
<feature type="transmembrane region" description="Helical" evidence="8">
    <location>
        <begin position="39"/>
        <end position="58"/>
    </location>
</feature>
<keyword evidence="7 8" id="KW-0464">Manganese</keyword>
<keyword evidence="3 8" id="KW-0812">Transmembrane</keyword>
<feature type="transmembrane region" description="Helical" evidence="8">
    <location>
        <begin position="113"/>
        <end position="133"/>
    </location>
</feature>
<dbReference type="PANTHER" id="PTHR35529">
    <property type="entry name" value="MANGANESE EFFLUX PUMP MNTP-RELATED"/>
    <property type="match status" value="1"/>
</dbReference>
<comment type="similarity">
    <text evidence="8">Belongs to the MntP (TC 9.B.29) family.</text>
</comment>
<evidence type="ECO:0000256" key="1">
    <source>
        <dbReference type="ARBA" id="ARBA00022448"/>
    </source>
</evidence>
<dbReference type="PANTHER" id="PTHR35529:SF1">
    <property type="entry name" value="MANGANESE EFFLUX PUMP MNTP-RELATED"/>
    <property type="match status" value="1"/>
</dbReference>
<dbReference type="InterPro" id="IPR022929">
    <property type="entry name" value="Put_MntP"/>
</dbReference>
<evidence type="ECO:0000313" key="9">
    <source>
        <dbReference type="EMBL" id="NEZ46575.1"/>
    </source>
</evidence>
<dbReference type="RefSeq" id="WP_163248838.1">
    <property type="nucleotide sequence ID" value="NZ_SXDP01000002.1"/>
</dbReference>
<dbReference type="Proteomes" id="UP000473885">
    <property type="component" value="Unassembled WGS sequence"/>
</dbReference>
<comment type="subcellular location">
    <subcellularLocation>
        <location evidence="8">Cell membrane</location>
        <topology evidence="8">Multi-pass membrane protein</topology>
    </subcellularLocation>
</comment>
<comment type="caution">
    <text evidence="9">The sequence shown here is derived from an EMBL/GenBank/DDBJ whole genome shotgun (WGS) entry which is preliminary data.</text>
</comment>
<protein>
    <recommendedName>
        <fullName evidence="8">Putative manganese efflux pump MntP</fullName>
    </recommendedName>
</protein>
<dbReference type="AlphaFoldDB" id="A0A6M0R8K6"/>
<feature type="transmembrane region" description="Helical" evidence="8">
    <location>
        <begin position="70"/>
        <end position="86"/>
    </location>
</feature>
<dbReference type="InterPro" id="IPR003810">
    <property type="entry name" value="Mntp/YtaF"/>
</dbReference>
<gene>
    <name evidence="8" type="primary">mntP</name>
    <name evidence="9" type="ORF">FDF74_05010</name>
</gene>
<keyword evidence="5 8" id="KW-0406">Ion transport</keyword>
<dbReference type="EMBL" id="SXDP01000002">
    <property type="protein sequence ID" value="NEZ46575.1"/>
    <property type="molecule type" value="Genomic_DNA"/>
</dbReference>
<feature type="transmembrane region" description="Helical" evidence="8">
    <location>
        <begin position="6"/>
        <end position="27"/>
    </location>
</feature>
<dbReference type="Pfam" id="PF02659">
    <property type="entry name" value="Mntp"/>
    <property type="match status" value="1"/>
</dbReference>